<proteinExistence type="inferred from homology"/>
<dbReference type="CDD" id="cd06530">
    <property type="entry name" value="S26_SPase_I"/>
    <property type="match status" value="1"/>
</dbReference>
<dbReference type="GO" id="GO:0006627">
    <property type="term" value="P:protein processing involved in protein targeting to mitochondrion"/>
    <property type="evidence" value="ECO:0007669"/>
    <property type="project" value="TreeGrafter"/>
</dbReference>
<dbReference type="GO" id="GO:0042720">
    <property type="term" value="C:mitochondrial inner membrane peptidase complex"/>
    <property type="evidence" value="ECO:0007669"/>
    <property type="project" value="TreeGrafter"/>
</dbReference>
<comment type="caution">
    <text evidence="11">The sequence shown here is derived from an EMBL/GenBank/DDBJ whole genome shotgun (WGS) entry which is preliminary data.</text>
</comment>
<evidence type="ECO:0000256" key="8">
    <source>
        <dbReference type="PIRSR" id="PIRSR600223-1"/>
    </source>
</evidence>
<keyword evidence="6" id="KW-0472">Membrane</keyword>
<accession>A0AAV6UYQ6</accession>
<evidence type="ECO:0000313" key="11">
    <source>
        <dbReference type="EMBL" id="KAG8188799.1"/>
    </source>
</evidence>
<keyword evidence="5 9" id="KW-0496">Mitochondrion</keyword>
<keyword evidence="12" id="KW-1185">Reference proteome</keyword>
<dbReference type="AlphaFoldDB" id="A0AAV6UYQ6"/>
<reference evidence="11 12" key="1">
    <citation type="journal article" date="2022" name="Nat. Ecol. Evol.">
        <title>A masculinizing supergene underlies an exaggerated male reproductive morph in a spider.</title>
        <authorList>
            <person name="Hendrickx F."/>
            <person name="De Corte Z."/>
            <person name="Sonet G."/>
            <person name="Van Belleghem S.M."/>
            <person name="Kostlbacher S."/>
            <person name="Vangestel C."/>
        </authorList>
    </citation>
    <scope>NUCLEOTIDE SEQUENCE [LARGE SCALE GENOMIC DNA]</scope>
    <source>
        <strain evidence="11">W744_W776</strain>
    </source>
</reference>
<dbReference type="Proteomes" id="UP000827092">
    <property type="component" value="Unassembled WGS sequence"/>
</dbReference>
<dbReference type="PRINTS" id="PR00727">
    <property type="entry name" value="LEADERPTASE"/>
</dbReference>
<dbReference type="InterPro" id="IPR019533">
    <property type="entry name" value="Peptidase_S26"/>
</dbReference>
<name>A0AAV6UYQ6_9ARAC</name>
<evidence type="ECO:0000256" key="7">
    <source>
        <dbReference type="ARBA" id="ARBA00038445"/>
    </source>
</evidence>
<feature type="domain" description="Peptidase S26" evidence="10">
    <location>
        <begin position="106"/>
        <end position="145"/>
    </location>
</feature>
<dbReference type="Gene3D" id="2.10.109.10">
    <property type="entry name" value="Umud Fragment, subunit A"/>
    <property type="match status" value="1"/>
</dbReference>
<dbReference type="GO" id="GO:0004252">
    <property type="term" value="F:serine-type endopeptidase activity"/>
    <property type="evidence" value="ECO:0007669"/>
    <property type="project" value="InterPro"/>
</dbReference>
<dbReference type="EC" id="3.4.21.-" evidence="9"/>
<evidence type="ECO:0000259" key="10">
    <source>
        <dbReference type="Pfam" id="PF10502"/>
    </source>
</evidence>
<dbReference type="PANTHER" id="PTHR12383">
    <property type="entry name" value="PROTEASE FAMILY S26 MITOCHONDRIAL INNER MEMBRANE PROTEASE-RELATED"/>
    <property type="match status" value="1"/>
</dbReference>
<evidence type="ECO:0000256" key="6">
    <source>
        <dbReference type="ARBA" id="ARBA00023136"/>
    </source>
</evidence>
<feature type="active site" evidence="8">
    <location>
        <position position="46"/>
    </location>
</feature>
<evidence type="ECO:0000256" key="5">
    <source>
        <dbReference type="ARBA" id="ARBA00023128"/>
    </source>
</evidence>
<evidence type="ECO:0000256" key="4">
    <source>
        <dbReference type="ARBA" id="ARBA00022801"/>
    </source>
</evidence>
<dbReference type="InterPro" id="IPR000223">
    <property type="entry name" value="Pept_S26A_signal_pept_1"/>
</dbReference>
<keyword evidence="3 9" id="KW-0999">Mitochondrion inner membrane</keyword>
<dbReference type="Pfam" id="PF10502">
    <property type="entry name" value="Peptidase_S26"/>
    <property type="match status" value="2"/>
</dbReference>
<protein>
    <recommendedName>
        <fullName evidence="9">Mitochondrial inner membrane protease subunit</fullName>
        <ecNumber evidence="9">3.4.21.-</ecNumber>
    </recommendedName>
</protein>
<keyword evidence="9" id="KW-0645">Protease</keyword>
<dbReference type="EMBL" id="JAFNEN010000230">
    <property type="protein sequence ID" value="KAG8188799.1"/>
    <property type="molecule type" value="Genomic_DNA"/>
</dbReference>
<evidence type="ECO:0000256" key="3">
    <source>
        <dbReference type="ARBA" id="ARBA00022792"/>
    </source>
</evidence>
<comment type="subunit">
    <text evidence="2">Heterodimer of 2 subunits, IMMPL1 and IMMPL2.</text>
</comment>
<evidence type="ECO:0000313" key="12">
    <source>
        <dbReference type="Proteomes" id="UP000827092"/>
    </source>
</evidence>
<sequence length="159" mass="17513">MFSSLKLIKKFAKQALVVGGYLGYTACIVHCTSEYLGDIVICQGPSMEPTITSYDVILTEHVSIIKKEINRGDIIISRSPSNPKEFICKRVKGIPGDKIRKGFSSQVIPKGHVWLEGDNKNNSTDSRTYGPVPMGLLRGKAVCRVYPFDKATKFSSTPS</sequence>
<dbReference type="NCBIfam" id="TIGR02227">
    <property type="entry name" value="sigpep_I_bact"/>
    <property type="match status" value="1"/>
</dbReference>
<organism evidence="11 12">
    <name type="scientific">Oedothorax gibbosus</name>
    <dbReference type="NCBI Taxonomy" id="931172"/>
    <lineage>
        <taxon>Eukaryota</taxon>
        <taxon>Metazoa</taxon>
        <taxon>Ecdysozoa</taxon>
        <taxon>Arthropoda</taxon>
        <taxon>Chelicerata</taxon>
        <taxon>Arachnida</taxon>
        <taxon>Araneae</taxon>
        <taxon>Araneomorphae</taxon>
        <taxon>Entelegynae</taxon>
        <taxon>Araneoidea</taxon>
        <taxon>Linyphiidae</taxon>
        <taxon>Erigoninae</taxon>
        <taxon>Oedothorax</taxon>
    </lineage>
</organism>
<evidence type="ECO:0000256" key="1">
    <source>
        <dbReference type="ARBA" id="ARBA00004273"/>
    </source>
</evidence>
<dbReference type="GO" id="GO:0006465">
    <property type="term" value="P:signal peptide processing"/>
    <property type="evidence" value="ECO:0007669"/>
    <property type="project" value="InterPro"/>
</dbReference>
<dbReference type="InterPro" id="IPR036286">
    <property type="entry name" value="LexA/Signal_pep-like_sf"/>
</dbReference>
<gene>
    <name evidence="11" type="ORF">JTE90_009191</name>
</gene>
<keyword evidence="4 9" id="KW-0378">Hydrolase</keyword>
<dbReference type="SUPFAM" id="SSF51306">
    <property type="entry name" value="LexA/Signal peptidase"/>
    <property type="match status" value="1"/>
</dbReference>
<evidence type="ECO:0000256" key="9">
    <source>
        <dbReference type="RuleBase" id="RU362041"/>
    </source>
</evidence>
<dbReference type="PANTHER" id="PTHR12383:SF16">
    <property type="entry name" value="MITOCHONDRIAL INNER MEMBRANE PROTEASE SUBUNIT 1"/>
    <property type="match status" value="1"/>
</dbReference>
<comment type="similarity">
    <text evidence="7">Belongs to the peptidase S26 family. IMP1 subfamily.</text>
</comment>
<dbReference type="InterPro" id="IPR052064">
    <property type="entry name" value="Mito_IMP1_subunit"/>
</dbReference>
<feature type="domain" description="Peptidase S26" evidence="10">
    <location>
        <begin position="26"/>
        <end position="100"/>
    </location>
</feature>
<evidence type="ECO:0000256" key="2">
    <source>
        <dbReference type="ARBA" id="ARBA00011805"/>
    </source>
</evidence>
<feature type="active site" evidence="8">
    <location>
        <position position="89"/>
    </location>
</feature>
<comment type="subcellular location">
    <subcellularLocation>
        <location evidence="1 9">Mitochondrion inner membrane</location>
    </subcellularLocation>
</comment>